<keyword evidence="2" id="KW-1185">Reference proteome</keyword>
<evidence type="ECO:0000313" key="1">
    <source>
        <dbReference type="EMBL" id="GKV46439.1"/>
    </source>
</evidence>
<protein>
    <submittedName>
        <fullName evidence="1">Uncharacterized protein</fullName>
    </submittedName>
</protein>
<name>A0AAV5MB60_9ROSI</name>
<organism evidence="1 2">
    <name type="scientific">Rubroshorea leprosula</name>
    <dbReference type="NCBI Taxonomy" id="152421"/>
    <lineage>
        <taxon>Eukaryota</taxon>
        <taxon>Viridiplantae</taxon>
        <taxon>Streptophyta</taxon>
        <taxon>Embryophyta</taxon>
        <taxon>Tracheophyta</taxon>
        <taxon>Spermatophyta</taxon>
        <taxon>Magnoliopsida</taxon>
        <taxon>eudicotyledons</taxon>
        <taxon>Gunneridae</taxon>
        <taxon>Pentapetalae</taxon>
        <taxon>rosids</taxon>
        <taxon>malvids</taxon>
        <taxon>Malvales</taxon>
        <taxon>Dipterocarpaceae</taxon>
        <taxon>Rubroshorea</taxon>
    </lineage>
</organism>
<accession>A0AAV5MB60</accession>
<dbReference type="EMBL" id="BPVZ01000208">
    <property type="protein sequence ID" value="GKV46439.1"/>
    <property type="molecule type" value="Genomic_DNA"/>
</dbReference>
<proteinExistence type="predicted"/>
<dbReference type="Proteomes" id="UP001054252">
    <property type="component" value="Unassembled WGS sequence"/>
</dbReference>
<sequence length="54" mass="6231">MVGSIELVPDDLNGSVTFFEPFKRLNRLKPLEPMNRLKLLKPFNRMVQCLGIKS</sequence>
<dbReference type="AlphaFoldDB" id="A0AAV5MB60"/>
<evidence type="ECO:0000313" key="2">
    <source>
        <dbReference type="Proteomes" id="UP001054252"/>
    </source>
</evidence>
<reference evidence="1 2" key="1">
    <citation type="journal article" date="2021" name="Commun. Biol.">
        <title>The genome of Shorea leprosula (Dipterocarpaceae) highlights the ecological relevance of drought in aseasonal tropical rainforests.</title>
        <authorList>
            <person name="Ng K.K.S."/>
            <person name="Kobayashi M.J."/>
            <person name="Fawcett J.A."/>
            <person name="Hatakeyama M."/>
            <person name="Paape T."/>
            <person name="Ng C.H."/>
            <person name="Ang C.C."/>
            <person name="Tnah L.H."/>
            <person name="Lee C.T."/>
            <person name="Nishiyama T."/>
            <person name="Sese J."/>
            <person name="O'Brien M.J."/>
            <person name="Copetti D."/>
            <person name="Mohd Noor M.I."/>
            <person name="Ong R.C."/>
            <person name="Putra M."/>
            <person name="Sireger I.Z."/>
            <person name="Indrioko S."/>
            <person name="Kosugi Y."/>
            <person name="Izuno A."/>
            <person name="Isagi Y."/>
            <person name="Lee S.L."/>
            <person name="Shimizu K.K."/>
        </authorList>
    </citation>
    <scope>NUCLEOTIDE SEQUENCE [LARGE SCALE GENOMIC DNA]</scope>
    <source>
        <strain evidence="1">214</strain>
    </source>
</reference>
<comment type="caution">
    <text evidence="1">The sequence shown here is derived from an EMBL/GenBank/DDBJ whole genome shotgun (WGS) entry which is preliminary data.</text>
</comment>
<gene>
    <name evidence="1" type="ORF">SLEP1_g53423</name>
</gene>